<gene>
    <name evidence="1" type="ORF">SDC9_54581</name>
</gene>
<comment type="caution">
    <text evidence="1">The sequence shown here is derived from an EMBL/GenBank/DDBJ whole genome shotgun (WGS) entry which is preliminary data.</text>
</comment>
<organism evidence="1">
    <name type="scientific">bioreactor metagenome</name>
    <dbReference type="NCBI Taxonomy" id="1076179"/>
    <lineage>
        <taxon>unclassified sequences</taxon>
        <taxon>metagenomes</taxon>
        <taxon>ecological metagenomes</taxon>
    </lineage>
</organism>
<dbReference type="AlphaFoldDB" id="A0A644WWU5"/>
<accession>A0A644WWU5</accession>
<name>A0A644WWU5_9ZZZZ</name>
<proteinExistence type="predicted"/>
<sequence>MEHIAGAWAERSVYREYDPEVLEEMQGIADGQGSPLENIADLLLPMYCFEPDHHYTAFAVADGTTMMLCKKSDFLVSLEKLYMNCLYALSGAHAFNGSATAFIQIEDGMNEKGLAEAMKEYRTPPDVDSWRAEERYDTARNALAEHGGAYSLDFCEDVLSGKYGFICQYDRKTNADAAW</sequence>
<reference evidence="1" key="1">
    <citation type="submission" date="2019-08" db="EMBL/GenBank/DDBJ databases">
        <authorList>
            <person name="Kucharzyk K."/>
            <person name="Murdoch R.W."/>
            <person name="Higgins S."/>
            <person name="Loffler F."/>
        </authorList>
    </citation>
    <scope>NUCLEOTIDE SEQUENCE</scope>
</reference>
<dbReference type="EMBL" id="VSSQ01001432">
    <property type="protein sequence ID" value="MPM08269.1"/>
    <property type="molecule type" value="Genomic_DNA"/>
</dbReference>
<evidence type="ECO:0000313" key="1">
    <source>
        <dbReference type="EMBL" id="MPM08269.1"/>
    </source>
</evidence>
<protein>
    <submittedName>
        <fullName evidence="1">Uncharacterized protein</fullName>
    </submittedName>
</protein>